<accession>A0A6S6Z830</accession>
<protein>
    <submittedName>
        <fullName evidence="1">Uncharacterized protein</fullName>
    </submittedName>
</protein>
<proteinExistence type="predicted"/>
<evidence type="ECO:0000313" key="2">
    <source>
        <dbReference type="Proteomes" id="UP000494269"/>
    </source>
</evidence>
<name>A0A6S6Z830_9BURK</name>
<dbReference type="EMBL" id="CADIJQ010000001">
    <property type="protein sequence ID" value="CAB3664595.1"/>
    <property type="molecule type" value="Genomic_DNA"/>
</dbReference>
<organism evidence="1 2">
    <name type="scientific">Achromobacter kerstersii</name>
    <dbReference type="NCBI Taxonomy" id="1353890"/>
    <lineage>
        <taxon>Bacteria</taxon>
        <taxon>Pseudomonadati</taxon>
        <taxon>Pseudomonadota</taxon>
        <taxon>Betaproteobacteria</taxon>
        <taxon>Burkholderiales</taxon>
        <taxon>Alcaligenaceae</taxon>
        <taxon>Achromobacter</taxon>
    </lineage>
</organism>
<sequence>MSELTERFRQRTHELLQNRYVVALDPLHMVYLK</sequence>
<dbReference type="Proteomes" id="UP000494269">
    <property type="component" value="Unassembled WGS sequence"/>
</dbReference>
<reference evidence="1 2" key="1">
    <citation type="submission" date="2020-04" db="EMBL/GenBank/DDBJ databases">
        <authorList>
            <person name="De Canck E."/>
        </authorList>
    </citation>
    <scope>NUCLEOTIDE SEQUENCE [LARGE SCALE GENOMIC DNA]</scope>
    <source>
        <strain evidence="1 2">LMG 3441</strain>
    </source>
</reference>
<dbReference type="AlphaFoldDB" id="A0A6S6Z830"/>
<evidence type="ECO:0000313" key="1">
    <source>
        <dbReference type="EMBL" id="CAB3664595.1"/>
    </source>
</evidence>
<keyword evidence="2" id="KW-1185">Reference proteome</keyword>
<gene>
    <name evidence="1" type="ORF">LMG3441_00745</name>
</gene>